<accession>A0ABQ2D7Q7</accession>
<sequence length="382" mass="42888">MSQDEINPPPFTISTEKGEVPLKQRYWTFMVDEQPRVMWTAMTHEEHIRFLNGIDSSYWAYMAYTHQEEAAGDDDNARFHAMMAMKVAFSQAMETLFSLVGALVQAPFAPLGWSLAYNNGQLKNVVQKITSGDPIPNFWGLPTVTWEKVAEIIFKLFNIEVTETKPTESEALRQLPVALRLLAELHLSDNNKHEYNSIKHGSRVGMGGEATMTIGIPGTDQKHTLEAKNVALFYVVEPLGRQDANFIISMHINNWDPASISNRLLVISPLINLLRLALLAHLGEPLEEMPEFISEIGVQMLSQQSQGLGDLLNISIGTLDAQDLKESLKADPVDLDQHLQQIYGSTLKRNVAAPQQNLQAQQANRPHGKKRRSAKRRANRSK</sequence>
<evidence type="ECO:0000256" key="1">
    <source>
        <dbReference type="SAM" id="MobiDB-lite"/>
    </source>
</evidence>
<feature type="region of interest" description="Disordered" evidence="1">
    <location>
        <begin position="357"/>
        <end position="382"/>
    </location>
</feature>
<name>A0ABQ2D7Q7_9DEIO</name>
<reference evidence="3" key="1">
    <citation type="journal article" date="2019" name="Int. J. Syst. Evol. Microbiol.">
        <title>The Global Catalogue of Microorganisms (GCM) 10K type strain sequencing project: providing services to taxonomists for standard genome sequencing and annotation.</title>
        <authorList>
            <consortium name="The Broad Institute Genomics Platform"/>
            <consortium name="The Broad Institute Genome Sequencing Center for Infectious Disease"/>
            <person name="Wu L."/>
            <person name="Ma J."/>
        </authorList>
    </citation>
    <scope>NUCLEOTIDE SEQUENCE [LARGE SCALE GENOMIC DNA]</scope>
    <source>
        <strain evidence="3">JCM 14370</strain>
    </source>
</reference>
<dbReference type="EMBL" id="BMOD01000018">
    <property type="protein sequence ID" value="GGJ47626.1"/>
    <property type="molecule type" value="Genomic_DNA"/>
</dbReference>
<feature type="compositionally biased region" description="Basic residues" evidence="1">
    <location>
        <begin position="366"/>
        <end position="382"/>
    </location>
</feature>
<keyword evidence="3" id="KW-1185">Reference proteome</keyword>
<evidence type="ECO:0000313" key="3">
    <source>
        <dbReference type="Proteomes" id="UP000632222"/>
    </source>
</evidence>
<comment type="caution">
    <text evidence="2">The sequence shown here is derived from an EMBL/GenBank/DDBJ whole genome shotgun (WGS) entry which is preliminary data.</text>
</comment>
<proteinExistence type="predicted"/>
<gene>
    <name evidence="2" type="ORF">GCM10008938_37010</name>
</gene>
<dbReference type="Proteomes" id="UP000632222">
    <property type="component" value="Unassembled WGS sequence"/>
</dbReference>
<organism evidence="2 3">
    <name type="scientific">Deinococcus roseus</name>
    <dbReference type="NCBI Taxonomy" id="392414"/>
    <lineage>
        <taxon>Bacteria</taxon>
        <taxon>Thermotogati</taxon>
        <taxon>Deinococcota</taxon>
        <taxon>Deinococci</taxon>
        <taxon>Deinococcales</taxon>
        <taxon>Deinococcaceae</taxon>
        <taxon>Deinococcus</taxon>
    </lineage>
</organism>
<evidence type="ECO:0000313" key="2">
    <source>
        <dbReference type="EMBL" id="GGJ47626.1"/>
    </source>
</evidence>
<dbReference type="RefSeq" id="WP_189005222.1">
    <property type="nucleotide sequence ID" value="NZ_BMOD01000018.1"/>
</dbReference>
<protein>
    <submittedName>
        <fullName evidence="2">Uncharacterized protein</fullName>
    </submittedName>
</protein>